<comment type="similarity">
    <text evidence="1 12">Belongs to the ribonucleoside diphosphate reductase large chain family.</text>
</comment>
<dbReference type="AlphaFoldDB" id="G7E0B6"/>
<organism evidence="14 15">
    <name type="scientific">Mixia osmundae (strain CBS 9802 / IAM 14324 / JCM 22182 / KY 12970)</name>
    <dbReference type="NCBI Taxonomy" id="764103"/>
    <lineage>
        <taxon>Eukaryota</taxon>
        <taxon>Fungi</taxon>
        <taxon>Dikarya</taxon>
        <taxon>Basidiomycota</taxon>
        <taxon>Pucciniomycotina</taxon>
        <taxon>Mixiomycetes</taxon>
        <taxon>Mixiales</taxon>
        <taxon>Mixiaceae</taxon>
        <taxon>Mixia</taxon>
    </lineage>
</organism>
<evidence type="ECO:0000256" key="8">
    <source>
        <dbReference type="ARBA" id="ARBA00023157"/>
    </source>
</evidence>
<keyword evidence="3" id="KW-0021">Allosteric enzyme</keyword>
<dbReference type="GO" id="GO:0005971">
    <property type="term" value="C:ribonucleoside-diphosphate reductase complex"/>
    <property type="evidence" value="ECO:0007669"/>
    <property type="project" value="TreeGrafter"/>
</dbReference>
<evidence type="ECO:0000256" key="6">
    <source>
        <dbReference type="ARBA" id="ARBA00023002"/>
    </source>
</evidence>
<keyword evidence="5 11" id="KW-0067">ATP-binding</keyword>
<evidence type="ECO:0000313" key="14">
    <source>
        <dbReference type="EMBL" id="GAA96276.1"/>
    </source>
</evidence>
<dbReference type="Pfam" id="PF00317">
    <property type="entry name" value="Ribonuc_red_lgN"/>
    <property type="match status" value="1"/>
</dbReference>
<dbReference type="InterPro" id="IPR000788">
    <property type="entry name" value="RNR_lg_C"/>
</dbReference>
<dbReference type="PANTHER" id="PTHR11573">
    <property type="entry name" value="RIBONUCLEOSIDE-DIPHOSPHATE REDUCTASE LARGE CHAIN"/>
    <property type="match status" value="1"/>
</dbReference>
<dbReference type="Pfam" id="PF03477">
    <property type="entry name" value="ATP-cone"/>
    <property type="match status" value="1"/>
</dbReference>
<reference evidence="14 15" key="1">
    <citation type="journal article" date="2011" name="J. Gen. Appl. Microbiol.">
        <title>Draft genome sequencing of the enigmatic basidiomycete Mixia osmundae.</title>
        <authorList>
            <person name="Nishida H."/>
            <person name="Nagatsuka Y."/>
            <person name="Sugiyama J."/>
        </authorList>
    </citation>
    <scope>NUCLEOTIDE SEQUENCE [LARGE SCALE GENOMIC DNA]</scope>
    <source>
        <strain evidence="15">CBS 9802 / IAM 14324 / JCM 22182 / KY 12970</strain>
    </source>
</reference>
<protein>
    <recommendedName>
        <fullName evidence="2 12">Ribonucleoside-diphosphate reductase</fullName>
        <ecNumber evidence="2 12">1.17.4.1</ecNumber>
    </recommendedName>
</protein>
<comment type="catalytic activity">
    <reaction evidence="10 12">
        <text>a 2'-deoxyribonucleoside 5'-diphosphate + [thioredoxin]-disulfide + H2O = a ribonucleoside 5'-diphosphate + [thioredoxin]-dithiol</text>
        <dbReference type="Rhea" id="RHEA:23252"/>
        <dbReference type="Rhea" id="RHEA-COMP:10698"/>
        <dbReference type="Rhea" id="RHEA-COMP:10700"/>
        <dbReference type="ChEBI" id="CHEBI:15377"/>
        <dbReference type="ChEBI" id="CHEBI:29950"/>
        <dbReference type="ChEBI" id="CHEBI:50058"/>
        <dbReference type="ChEBI" id="CHEBI:57930"/>
        <dbReference type="ChEBI" id="CHEBI:73316"/>
        <dbReference type="EC" id="1.17.4.1"/>
    </reaction>
</comment>
<evidence type="ECO:0000259" key="13">
    <source>
        <dbReference type="PROSITE" id="PS51161"/>
    </source>
</evidence>
<evidence type="ECO:0000256" key="4">
    <source>
        <dbReference type="ARBA" id="ARBA00022741"/>
    </source>
</evidence>
<dbReference type="Gene3D" id="3.20.70.20">
    <property type="match status" value="1"/>
</dbReference>
<feature type="domain" description="ATP-cone" evidence="13">
    <location>
        <begin position="109"/>
        <end position="200"/>
    </location>
</feature>
<reference evidence="14 15" key="2">
    <citation type="journal article" date="2012" name="Open Biol.">
        <title>Characteristics of nucleosomes and linker DNA regions on the genome of the basidiomycete Mixia osmundae revealed by mono- and dinucleosome mapping.</title>
        <authorList>
            <person name="Nishida H."/>
            <person name="Kondo S."/>
            <person name="Matsumoto T."/>
            <person name="Suzuki Y."/>
            <person name="Yoshikawa H."/>
            <person name="Taylor T.D."/>
            <person name="Sugiyama J."/>
        </authorList>
    </citation>
    <scope>NUCLEOTIDE SEQUENCE [LARGE SCALE GENOMIC DNA]</scope>
    <source>
        <strain evidence="15">CBS 9802 / IAM 14324 / JCM 22182 / KY 12970</strain>
    </source>
</reference>
<name>G7E0B6_MIXOS</name>
<proteinExistence type="inferred from homology"/>
<dbReference type="NCBIfam" id="TIGR02506">
    <property type="entry name" value="NrdE_NrdA"/>
    <property type="match status" value="1"/>
</dbReference>
<keyword evidence="6 12" id="KW-0560">Oxidoreductase</keyword>
<dbReference type="HOGENOM" id="CLU_000404_1_2_1"/>
<dbReference type="EC" id="1.17.4.1" evidence="2 12"/>
<evidence type="ECO:0000256" key="1">
    <source>
        <dbReference type="ARBA" id="ARBA00010406"/>
    </source>
</evidence>
<evidence type="ECO:0000256" key="7">
    <source>
        <dbReference type="ARBA" id="ARBA00023116"/>
    </source>
</evidence>
<gene>
    <name evidence="14" type="primary">Mo02942</name>
    <name evidence="14" type="ORF">E5Q_02942</name>
</gene>
<dbReference type="SUPFAM" id="SSF51998">
    <property type="entry name" value="PFL-like glycyl radical enzymes"/>
    <property type="match status" value="1"/>
</dbReference>
<evidence type="ECO:0000256" key="12">
    <source>
        <dbReference type="RuleBase" id="RU003410"/>
    </source>
</evidence>
<dbReference type="PANTHER" id="PTHR11573:SF6">
    <property type="entry name" value="RIBONUCLEOSIDE-DIPHOSPHATE REDUCTASE LARGE SUBUNIT"/>
    <property type="match status" value="1"/>
</dbReference>
<accession>G7E0B6</accession>
<evidence type="ECO:0000256" key="2">
    <source>
        <dbReference type="ARBA" id="ARBA00012274"/>
    </source>
</evidence>
<dbReference type="PROSITE" id="PS51161">
    <property type="entry name" value="ATP_CONE"/>
    <property type="match status" value="1"/>
</dbReference>
<evidence type="ECO:0000256" key="11">
    <source>
        <dbReference type="PROSITE-ProRule" id="PRU00492"/>
    </source>
</evidence>
<dbReference type="PRINTS" id="PR01183">
    <property type="entry name" value="RIBORDTASEM1"/>
</dbReference>
<keyword evidence="8" id="KW-1015">Disulfide bond</keyword>
<dbReference type="InterPro" id="IPR008926">
    <property type="entry name" value="RNR_R1-su_N"/>
</dbReference>
<dbReference type="InterPro" id="IPR013509">
    <property type="entry name" value="RNR_lsu_N"/>
</dbReference>
<dbReference type="InParanoid" id="G7E0B6"/>
<comment type="caution">
    <text evidence="14">The sequence shown here is derived from an EMBL/GenBank/DDBJ whole genome shotgun (WGS) entry which is preliminary data.</text>
</comment>
<evidence type="ECO:0000256" key="10">
    <source>
        <dbReference type="ARBA" id="ARBA00047754"/>
    </source>
</evidence>
<dbReference type="OrthoDB" id="3000483at2759"/>
<dbReference type="STRING" id="764103.G7E0B6"/>
<keyword evidence="7 12" id="KW-0215">Deoxyribonucleotide synthesis</keyword>
<sequence>MRSYPRRRSRFTRFGQRLSLREVSCSRRVNLRQSSPLAIFGSSRRLKAAESFQSTYAGAHKYPGISSRSLHLLQRASLDLSSAPCTQLSTSRVSPHSDIKQPVAAMSSMVVFKRDGRREQVAFDKITARINKLCYGLDTNFVEPIEITKKVISGVYQGVTTVELDNLAAETAAYMTTRHPDYAILAARIAISNLHKETKKTFSSVVEDLYRWVNPKNNKASPMISDETYKAVMENADVLNSAVIYDRDFNYNYFGFKTLERSYLLRINGKVAERPQHMLMRVAVGIHGSNIEKVVESYNLMSERYFTHASPTLFNAGTPHPQLSSCFLVCMKDDSIDGIYDTLKTCAMISKTAGGIGLNIHNIRATGSYIAGTNGYSNGIVPMLRVFNNTARYVDQGGNKRPGAFAIYIEPWHADVFDFLDLRKNHGKEEVRARDLFYALWIPDMFMRRVEQNGDWPLFCPAEAPGLAEVYGKEFDALFEKYEKEGRAKKTIKAQKLWYAILESQVETGNPFMLYKDAANSKSNQKNLGTIKSSNLCTEIIEYSAPDEVAVCNLASIALPTFVTGKGTYDFQKLHDVTKVVTRNLNRIIDVNYYPVIEARNSNMRHRPIGIGVQGLADAFMALRLPFDSPAAKKLNIQIFETIYHASLEASSDIAAVDGPYSTYEGSPISKGELQFDMWGKTPTDLWDWDSLREKIAKTGTRNSLLMAPMPTASTSQILGFNECFEPYTSNIYSRRVLAGEFQIVNPWLLRDLVELGLWDDELKNRIIAHNGSIANINGIPQDLKAIYRTVWEISQKSIIDMSADRGAYIDQSQSLNIHLQSPTFAQLTSMNFYGWKKGLKTGMYYLRTKAAASAIQFTVSQALQDEVKATNKKSAAGKKPLATVTNAPTVAAVTNGVGKMAVSLVGAGVDKNPTETYIKPDIKAEVKEEAAVKPVDAQPTEEGELTYEEAVKRRELKELEQAKLLCSLENKEACVMCSG</sequence>
<evidence type="ECO:0000256" key="5">
    <source>
        <dbReference type="ARBA" id="ARBA00022840"/>
    </source>
</evidence>
<dbReference type="InterPro" id="IPR013346">
    <property type="entry name" value="NrdE_NrdA_C"/>
</dbReference>
<dbReference type="GO" id="GO:0009263">
    <property type="term" value="P:deoxyribonucleotide biosynthetic process"/>
    <property type="evidence" value="ECO:0007669"/>
    <property type="project" value="UniProtKB-KW"/>
</dbReference>
<dbReference type="RefSeq" id="XP_014570890.1">
    <property type="nucleotide sequence ID" value="XM_014715404.1"/>
</dbReference>
<dbReference type="CDD" id="cd01679">
    <property type="entry name" value="RNR_I"/>
    <property type="match status" value="1"/>
</dbReference>
<dbReference type="eggNOG" id="KOG1112">
    <property type="taxonomic scope" value="Eukaryota"/>
</dbReference>
<dbReference type="InterPro" id="IPR005144">
    <property type="entry name" value="ATP-cone_dom"/>
</dbReference>
<comment type="function">
    <text evidence="9 12">Provides the precursors necessary for DNA synthesis. Catalyzes the biosynthesis of deoxyribonucleotides from the corresponding ribonucleotides.</text>
</comment>
<evidence type="ECO:0000313" key="15">
    <source>
        <dbReference type="Proteomes" id="UP000009131"/>
    </source>
</evidence>
<dbReference type="EMBL" id="BABT02000076">
    <property type="protein sequence ID" value="GAA96276.1"/>
    <property type="molecule type" value="Genomic_DNA"/>
</dbReference>
<evidence type="ECO:0000256" key="3">
    <source>
        <dbReference type="ARBA" id="ARBA00022533"/>
    </source>
</evidence>
<dbReference type="FunFam" id="3.20.70.20:FF:000001">
    <property type="entry name" value="Ribonucleoside-diphosphate reductase"/>
    <property type="match status" value="1"/>
</dbReference>
<keyword evidence="4 11" id="KW-0547">Nucleotide-binding</keyword>
<dbReference type="InterPro" id="IPR039718">
    <property type="entry name" value="Rrm1"/>
</dbReference>
<dbReference type="SUPFAM" id="SSF48168">
    <property type="entry name" value="R1 subunit of ribonucleotide reductase, N-terminal domain"/>
    <property type="match status" value="1"/>
</dbReference>
<evidence type="ECO:0000256" key="9">
    <source>
        <dbReference type="ARBA" id="ARBA00024942"/>
    </source>
</evidence>
<dbReference type="OMA" id="IELPQHM"/>
<dbReference type="GO" id="GO:0004748">
    <property type="term" value="F:ribonucleoside-diphosphate reductase activity, thioredoxin disulfide as acceptor"/>
    <property type="evidence" value="ECO:0007669"/>
    <property type="project" value="UniProtKB-EC"/>
</dbReference>
<keyword evidence="15" id="KW-1185">Reference proteome</keyword>
<dbReference type="FunCoup" id="G7E0B6">
    <property type="interactions" value="591"/>
</dbReference>
<dbReference type="UniPathway" id="UPA00326"/>
<dbReference type="Pfam" id="PF02867">
    <property type="entry name" value="Ribonuc_red_lgC"/>
    <property type="match status" value="1"/>
</dbReference>
<dbReference type="GO" id="GO:0005524">
    <property type="term" value="F:ATP binding"/>
    <property type="evidence" value="ECO:0007669"/>
    <property type="project" value="UniProtKB-UniRule"/>
</dbReference>
<dbReference type="Proteomes" id="UP000009131">
    <property type="component" value="Unassembled WGS sequence"/>
</dbReference>